<organism evidence="1 2">
    <name type="scientific">Symbiodinium necroappetens</name>
    <dbReference type="NCBI Taxonomy" id="1628268"/>
    <lineage>
        <taxon>Eukaryota</taxon>
        <taxon>Sar</taxon>
        <taxon>Alveolata</taxon>
        <taxon>Dinophyceae</taxon>
        <taxon>Suessiales</taxon>
        <taxon>Symbiodiniaceae</taxon>
        <taxon>Symbiodinium</taxon>
    </lineage>
</organism>
<protein>
    <submittedName>
        <fullName evidence="1">Uncharacterized protein</fullName>
    </submittedName>
</protein>
<sequence length="274" mass="30986">MDILQCAALDVTTSGGFGAFLTATMRGDRKGWLHWLGVHCSSFVMTSRGSTGRSMANPEGCSDIPAVESANKMAARVALLLLATSAFLGTWVVEQPKSSLLFQLSPLQFVCERMQVFKCQFWMWHYESRTPKPTVLWSSSRAIAKFWMGSLKRAQVRAEQEKRNPGKCGPPVKRWIDKEGRQRFKGTFDLRATGQYTAAFGKKIASELHALKQFTPRPSEHDELQNLDAMTIWSAWGWEDLWPMADMTEFVKYLYGSKALKIPAEWAPLLPREL</sequence>
<evidence type="ECO:0000313" key="1">
    <source>
        <dbReference type="EMBL" id="CAE7688818.1"/>
    </source>
</evidence>
<reference evidence="1" key="1">
    <citation type="submission" date="2021-02" db="EMBL/GenBank/DDBJ databases">
        <authorList>
            <person name="Dougan E. K."/>
            <person name="Rhodes N."/>
            <person name="Thang M."/>
            <person name="Chan C."/>
        </authorList>
    </citation>
    <scope>NUCLEOTIDE SEQUENCE</scope>
</reference>
<dbReference type="Proteomes" id="UP000601435">
    <property type="component" value="Unassembled WGS sequence"/>
</dbReference>
<comment type="caution">
    <text evidence="1">The sequence shown here is derived from an EMBL/GenBank/DDBJ whole genome shotgun (WGS) entry which is preliminary data.</text>
</comment>
<name>A0A812WWH1_9DINO</name>
<dbReference type="OrthoDB" id="411458at2759"/>
<proteinExistence type="predicted"/>
<dbReference type="AlphaFoldDB" id="A0A812WWH1"/>
<dbReference type="EMBL" id="CAJNJA010034186">
    <property type="protein sequence ID" value="CAE7688818.1"/>
    <property type="molecule type" value="Genomic_DNA"/>
</dbReference>
<gene>
    <name evidence="1" type="ORF">SNEC2469_LOCUS19842</name>
</gene>
<evidence type="ECO:0000313" key="2">
    <source>
        <dbReference type="Proteomes" id="UP000601435"/>
    </source>
</evidence>
<keyword evidence="2" id="KW-1185">Reference proteome</keyword>
<accession>A0A812WWH1</accession>